<comment type="caution">
    <text evidence="2">The sequence shown here is derived from an EMBL/GenBank/DDBJ whole genome shotgun (WGS) entry which is preliminary data.</text>
</comment>
<feature type="transmembrane region" description="Helical" evidence="1">
    <location>
        <begin position="70"/>
        <end position="90"/>
    </location>
</feature>
<organism evidence="2 3">
    <name type="scientific">Pyrococcus kukulkanii</name>
    <dbReference type="NCBI Taxonomy" id="1609559"/>
    <lineage>
        <taxon>Archaea</taxon>
        <taxon>Methanobacteriati</taxon>
        <taxon>Methanobacteriota</taxon>
        <taxon>Thermococci</taxon>
        <taxon>Thermococcales</taxon>
        <taxon>Thermococcaceae</taxon>
        <taxon>Pyrococcus</taxon>
    </lineage>
</organism>
<reference evidence="2 3" key="1">
    <citation type="submission" date="2023-03" db="EMBL/GenBank/DDBJ databases">
        <title>Speciation in Pyrococcus: adaptation to high temperature as a mechanism.</title>
        <authorList>
            <person name="Gu J."/>
        </authorList>
    </citation>
    <scope>NUCLEOTIDE SEQUENCE [LARGE SCALE GENOMIC DNA]</scope>
    <source>
        <strain evidence="2 3">LMOA34</strain>
    </source>
</reference>
<proteinExistence type="predicted"/>
<dbReference type="EMBL" id="JARRIG010000001">
    <property type="protein sequence ID" value="MFA4803605.1"/>
    <property type="molecule type" value="Genomic_DNA"/>
</dbReference>
<dbReference type="GeneID" id="28491853"/>
<evidence type="ECO:0000313" key="2">
    <source>
        <dbReference type="EMBL" id="MFA4803605.1"/>
    </source>
</evidence>
<keyword evidence="1" id="KW-0472">Membrane</keyword>
<accession>A0ABV4T1J9</accession>
<keyword evidence="1" id="KW-1133">Transmembrane helix</keyword>
<sequence>MIWLGLMMLIIGVLTLAVRNNQNPFIGVRFSYTYLSKEAWRRANTIAGILSVILGVVVLIQSYIGASKSVVFSTFAIGMFLIAISTYSIARKAYEVETMKEEPQGEIEEMSPGFPKVIYLQWFMIPLGIAIKLPLEDIFLIAMVPVMSTIVARDPLLLRLPGKLRDIRMALYAVTLLQVAFLIYGKF</sequence>
<feature type="transmembrane region" description="Helical" evidence="1">
    <location>
        <begin position="167"/>
        <end position="185"/>
    </location>
</feature>
<keyword evidence="3" id="KW-1185">Reference proteome</keyword>
<gene>
    <name evidence="2" type="ORF">P8X34_02405</name>
</gene>
<keyword evidence="1" id="KW-0812">Transmembrane</keyword>
<evidence type="ECO:0000256" key="1">
    <source>
        <dbReference type="SAM" id="Phobius"/>
    </source>
</evidence>
<dbReference type="Pfam" id="PF13630">
    <property type="entry name" value="SdpI"/>
    <property type="match status" value="1"/>
</dbReference>
<dbReference type="Proteomes" id="UP001571980">
    <property type="component" value="Unassembled WGS sequence"/>
</dbReference>
<dbReference type="InterPro" id="IPR025962">
    <property type="entry name" value="SdpI/YhfL"/>
</dbReference>
<dbReference type="RefSeq" id="WP_068323431.1">
    <property type="nucleotide sequence ID" value="NZ_CP010835.1"/>
</dbReference>
<name>A0ABV4T1J9_9EURY</name>
<feature type="transmembrane region" description="Helical" evidence="1">
    <location>
        <begin position="43"/>
        <end position="63"/>
    </location>
</feature>
<evidence type="ECO:0000313" key="3">
    <source>
        <dbReference type="Proteomes" id="UP001571980"/>
    </source>
</evidence>
<protein>
    <submittedName>
        <fullName evidence="2">SdpI family protein</fullName>
    </submittedName>
</protein>
<feature type="transmembrane region" description="Helical" evidence="1">
    <location>
        <begin position="119"/>
        <end position="146"/>
    </location>
</feature>